<dbReference type="RefSeq" id="WP_153418541.1">
    <property type="nucleotide sequence ID" value="NZ_WFLM01000001.1"/>
</dbReference>
<keyword evidence="2" id="KW-1185">Reference proteome</keyword>
<evidence type="ECO:0000313" key="2">
    <source>
        <dbReference type="Proteomes" id="UP000437748"/>
    </source>
</evidence>
<gene>
    <name evidence="1" type="ORF">GCL60_03530</name>
</gene>
<comment type="caution">
    <text evidence="1">The sequence shown here is derived from an EMBL/GenBank/DDBJ whole genome shotgun (WGS) entry which is preliminary data.</text>
</comment>
<dbReference type="AlphaFoldDB" id="A0A6N6W0W4"/>
<organism evidence="1 2">
    <name type="scientific">Silvanigrella paludirubra</name>
    <dbReference type="NCBI Taxonomy" id="2499159"/>
    <lineage>
        <taxon>Bacteria</taxon>
        <taxon>Pseudomonadati</taxon>
        <taxon>Bdellovibrionota</taxon>
        <taxon>Oligoflexia</taxon>
        <taxon>Silvanigrellales</taxon>
        <taxon>Silvanigrellaceae</taxon>
        <taxon>Silvanigrella</taxon>
    </lineage>
</organism>
<proteinExistence type="predicted"/>
<evidence type="ECO:0000313" key="1">
    <source>
        <dbReference type="EMBL" id="KAB8041018.1"/>
    </source>
</evidence>
<sequence length="157" mass="18566">MRTFTNRNKINGISFHHRTSQRGISTKSTLSQYFNLNDLMLQIKKESPSHLTVKEIQYFLCDQGRNEIHTHVSICAEIISKWTGIVKTMERCFPFRDFTTIKDTFNYNKNDSFECILNELEVFLEAKKLLALWRHRLSIFEMIVEAQGSLRFLKINK</sequence>
<name>A0A6N6W0W4_9BACT</name>
<dbReference type="EMBL" id="WFLM01000001">
    <property type="protein sequence ID" value="KAB8041018.1"/>
    <property type="molecule type" value="Genomic_DNA"/>
</dbReference>
<reference evidence="1 2" key="1">
    <citation type="submission" date="2019-10" db="EMBL/GenBank/DDBJ databases">
        <title>New species of Slilvanegrellaceae.</title>
        <authorList>
            <person name="Pitt A."/>
            <person name="Hahn M.W."/>
        </authorList>
    </citation>
    <scope>NUCLEOTIDE SEQUENCE [LARGE SCALE GENOMIC DNA]</scope>
    <source>
        <strain evidence="1 2">SP-Ram-0.45-NSY-1</strain>
    </source>
</reference>
<dbReference type="Proteomes" id="UP000437748">
    <property type="component" value="Unassembled WGS sequence"/>
</dbReference>
<accession>A0A6N6W0W4</accession>
<protein>
    <submittedName>
        <fullName evidence="1">Uncharacterized protein</fullName>
    </submittedName>
</protein>
<dbReference type="OrthoDB" id="5295308at2"/>